<evidence type="ECO:0000313" key="2">
    <source>
        <dbReference type="Proteomes" id="UP000195652"/>
    </source>
</evidence>
<dbReference type="Pfam" id="PF14078">
    <property type="entry name" value="DUF4259"/>
    <property type="match status" value="1"/>
</dbReference>
<reference evidence="1 2" key="4">
    <citation type="journal article" date="2020" name="PLoS ONE">
        <title>Taxonomic classification of strain PO100/5 shows a broader geographic distribution and genetic markers of the recently described Corynebacterium silvaticum.</title>
        <authorList>
            <person name="Viana M.V.C."/>
            <person name="Profeta R."/>
            <person name="da Silva A.L."/>
            <person name="Hurtado R."/>
            <person name="Cerqueira J.C."/>
            <person name="Ribeiro B.F.S."/>
            <person name="Almeida M.O."/>
            <person name="Morais-Rodrigues F."/>
            <person name="Soares S.C."/>
            <person name="Oliveira M."/>
            <person name="Tavares L."/>
            <person name="Figueiredo H."/>
            <person name="Wattam A.R."/>
            <person name="Barh D."/>
            <person name="Ghosh P."/>
            <person name="Silva A."/>
            <person name="Azevedo V."/>
        </authorList>
    </citation>
    <scope>NUCLEOTIDE SEQUENCE [LARGE SCALE GENOMIC DNA]</scope>
    <source>
        <strain evidence="1 2">PO100/5</strain>
    </source>
</reference>
<sequence length="117" mass="12659">MITWESEIFSEEVNVDFLDELNDLDGDDIVEAVRDACVLATGTGRVSEDEQLNGLAAATIAAIWAGAPFSDGDLVSAYPFIREYIGEGDEALHESASKLLEEADTEEDLEAFLEALS</sequence>
<dbReference type="EMBL" id="CP021417">
    <property type="protein sequence ID" value="ARU45649.1"/>
    <property type="molecule type" value="Genomic_DNA"/>
</dbReference>
<gene>
    <name evidence="1" type="ORF">CBE74_03075</name>
</gene>
<dbReference type="RefSeq" id="WP_087453498.1">
    <property type="nucleotide sequence ID" value="NZ_CP021417.2"/>
</dbReference>
<name>A0A7Y4P834_9CORY</name>
<reference evidence="1 2" key="2">
    <citation type="journal article" date="2020" name="Antonie Van Leeuwenhoek">
        <title>Phylogenomic characterisation of a novel corynebacterial species pathogenic to animals.</title>
        <authorList>
            <person name="Moller J."/>
            <person name="Musella L."/>
            <person name="Melnikov V."/>
            <person name="Geissdorfer W."/>
            <person name="Burkovski A."/>
            <person name="Sangal V."/>
        </authorList>
    </citation>
    <scope>NUCLEOTIDE SEQUENCE [LARGE SCALE GENOMIC DNA]</scope>
    <source>
        <strain evidence="1 2">PO100/5</strain>
    </source>
</reference>
<evidence type="ECO:0000313" key="1">
    <source>
        <dbReference type="EMBL" id="ARU45649.1"/>
    </source>
</evidence>
<dbReference type="GeneID" id="75007261"/>
<dbReference type="InterPro" id="IPR025355">
    <property type="entry name" value="DUF4259"/>
</dbReference>
<accession>A0A7Y4P834</accession>
<proteinExistence type="predicted"/>
<reference evidence="1 2" key="3">
    <citation type="journal article" date="2020" name="Int. J. Syst. Evol. Microbiol.">
        <title>Corynebacterium silvaticum sp. nov., a unique group of NTTB corynebacteria in wild boar and roe deer.</title>
        <authorList>
            <person name="Dangel A."/>
            <person name="Berger A."/>
            <person name="Rau J."/>
            <person name="Eisenberg T."/>
            <person name="Kampfer P."/>
            <person name="Margos G."/>
            <person name="Contzen M."/>
            <person name="Busse H.J."/>
            <person name="Konrad R."/>
            <person name="Peters M."/>
            <person name="Sting R."/>
            <person name="Sing A."/>
        </authorList>
    </citation>
    <scope>NUCLEOTIDE SEQUENCE [LARGE SCALE GENOMIC DNA]</scope>
    <source>
        <strain evidence="1 2">PO100/5</strain>
    </source>
</reference>
<dbReference type="OrthoDB" id="4427749at2"/>
<reference evidence="1 2" key="1">
    <citation type="journal article" date="2014" name="BMC Vet. Res.">
        <title>First report of Corynebacterium pseudotuberculosis from caseous lymphadenitis lesions in Black Alentejano pig (Sus scrofa domesticus).</title>
        <authorList>
            <person name="Oliveira M."/>
            <person name="Barroco C."/>
            <person name="Mottola C."/>
            <person name="Santos R."/>
            <person name="Lemsaddek A."/>
            <person name="Tavares L."/>
            <person name="Semedo-Lemsaddek T."/>
        </authorList>
    </citation>
    <scope>NUCLEOTIDE SEQUENCE [LARGE SCALE GENOMIC DNA]</scope>
    <source>
        <strain evidence="1 2">PO100/5</strain>
    </source>
</reference>
<dbReference type="Proteomes" id="UP000195652">
    <property type="component" value="Chromosome"/>
</dbReference>
<dbReference type="AlphaFoldDB" id="A0A7Y4P834"/>
<protein>
    <submittedName>
        <fullName evidence="1">DUF4259 domain-containing protein</fullName>
    </submittedName>
</protein>
<dbReference type="KEGG" id="csil:CBE74_03075"/>
<keyword evidence="2" id="KW-1185">Reference proteome</keyword>
<organism evidence="1 2">
    <name type="scientific">Corynebacterium silvaticum</name>
    <dbReference type="NCBI Taxonomy" id="2320431"/>
    <lineage>
        <taxon>Bacteria</taxon>
        <taxon>Bacillati</taxon>
        <taxon>Actinomycetota</taxon>
        <taxon>Actinomycetes</taxon>
        <taxon>Mycobacteriales</taxon>
        <taxon>Corynebacteriaceae</taxon>
        <taxon>Corynebacterium</taxon>
    </lineage>
</organism>